<evidence type="ECO:0000256" key="1">
    <source>
        <dbReference type="ARBA" id="ARBA00022603"/>
    </source>
</evidence>
<dbReference type="Pfam" id="PF08241">
    <property type="entry name" value="Methyltransf_11"/>
    <property type="match status" value="1"/>
</dbReference>
<dbReference type="EMBL" id="JABELV010000055">
    <property type="protein sequence ID" value="KAG7549010.1"/>
    <property type="molecule type" value="Genomic_DNA"/>
</dbReference>
<dbReference type="CDD" id="cd02440">
    <property type="entry name" value="AdoMet_MTases"/>
    <property type="match status" value="1"/>
</dbReference>
<dbReference type="GO" id="GO:0008757">
    <property type="term" value="F:S-adenosylmethionine-dependent methyltransferase activity"/>
    <property type="evidence" value="ECO:0007669"/>
    <property type="project" value="InterPro"/>
</dbReference>
<dbReference type="Proteomes" id="UP000812966">
    <property type="component" value="Unassembled WGS sequence"/>
</dbReference>
<dbReference type="GO" id="GO:0106335">
    <property type="term" value="F:tRNA (5-carboxymethyluridine(34)-5-O)-methyltransferase activity"/>
    <property type="evidence" value="ECO:0007669"/>
    <property type="project" value="TreeGrafter"/>
</dbReference>
<sequence length="452" mass="50193">MDESWIKVKVERYRPEAGEEEKWKDPLQVDFGGPGQDKGEAWLDFVLRDVASRRPKETEPNIGADVLVKPIAKTSIGGPAPNLPEPTVPVIPSEFKDDQEETPEAREQRMVHDVYETIAPHFSQTRYKPWPIIARFLSSIPEHSIGLDSGAGNGKYLPVVREGSKGSRMIALDRSSGLLSVARTQKGEIGDDVVGGAEECVRGDLAFDGWRKGIFDFAISIAAVHHLSTRSRRVQSICSLLLPLYLSPVAPYSKFIVYVWAYEQGENSKRKMGVLASPPEDHDEATGSNPNGAERKKDQDVLVPWVLQGPQEKKVKQPRPRKTKSKPNRGAAIEMGHAGPGGETASTAMTTSNDDVVSRPDETTGNRNENAEPPAVPEQAQPERQVFHRYYHLFVEGELREDVIAAATGMGFVIRGERDEQDGTRKGGKWLRIIEEGYEKDNWYLEGEVGVY</sequence>
<gene>
    <name evidence="5" type="ORF">FFLO_03123</name>
</gene>
<evidence type="ECO:0000259" key="4">
    <source>
        <dbReference type="Pfam" id="PF08241"/>
    </source>
</evidence>
<dbReference type="InterPro" id="IPR029063">
    <property type="entry name" value="SAM-dependent_MTases_sf"/>
</dbReference>
<dbReference type="GO" id="GO:0030488">
    <property type="term" value="P:tRNA methylation"/>
    <property type="evidence" value="ECO:0007669"/>
    <property type="project" value="TreeGrafter"/>
</dbReference>
<dbReference type="Gene3D" id="3.40.50.150">
    <property type="entry name" value="Vaccinia Virus protein VP39"/>
    <property type="match status" value="1"/>
</dbReference>
<feature type="compositionally biased region" description="Polar residues" evidence="3">
    <location>
        <begin position="344"/>
        <end position="355"/>
    </location>
</feature>
<feature type="compositionally biased region" description="Low complexity" evidence="3">
    <location>
        <begin position="366"/>
        <end position="380"/>
    </location>
</feature>
<dbReference type="OrthoDB" id="271595at2759"/>
<protein>
    <recommendedName>
        <fullName evidence="4">Methyltransferase type 11 domain-containing protein</fullName>
    </recommendedName>
</protein>
<proteinExistence type="predicted"/>
<dbReference type="AlphaFoldDB" id="A0A8K0NQL1"/>
<name>A0A8K0NQL1_9TREE</name>
<dbReference type="InterPro" id="IPR051422">
    <property type="entry name" value="AlkB_tRNA_MeTrf/Diox"/>
</dbReference>
<evidence type="ECO:0000256" key="3">
    <source>
        <dbReference type="SAM" id="MobiDB-lite"/>
    </source>
</evidence>
<dbReference type="GO" id="GO:0005634">
    <property type="term" value="C:nucleus"/>
    <property type="evidence" value="ECO:0007669"/>
    <property type="project" value="TreeGrafter"/>
</dbReference>
<keyword evidence="6" id="KW-1185">Reference proteome</keyword>
<dbReference type="InterPro" id="IPR013216">
    <property type="entry name" value="Methyltransf_11"/>
</dbReference>
<dbReference type="GO" id="GO:0002098">
    <property type="term" value="P:tRNA wobble uridine modification"/>
    <property type="evidence" value="ECO:0007669"/>
    <property type="project" value="TreeGrafter"/>
</dbReference>
<feature type="region of interest" description="Disordered" evidence="3">
    <location>
        <begin position="272"/>
        <end position="380"/>
    </location>
</feature>
<keyword evidence="2" id="KW-0808">Transferase</keyword>
<evidence type="ECO:0000313" key="5">
    <source>
        <dbReference type="EMBL" id="KAG7549010.1"/>
    </source>
</evidence>
<keyword evidence="1" id="KW-0489">Methyltransferase</keyword>
<dbReference type="PANTHER" id="PTHR13069">
    <property type="entry name" value="ALKYLATED DNA REPAIR PROTEIN ALKB HOMOLOG 8"/>
    <property type="match status" value="1"/>
</dbReference>
<evidence type="ECO:0000256" key="2">
    <source>
        <dbReference type="ARBA" id="ARBA00022679"/>
    </source>
</evidence>
<reference evidence="5" key="1">
    <citation type="submission" date="2020-04" db="EMBL/GenBank/DDBJ databases">
        <title>Analysis of mating type loci in Filobasidium floriforme.</title>
        <authorList>
            <person name="Nowrousian M."/>
        </authorList>
    </citation>
    <scope>NUCLEOTIDE SEQUENCE</scope>
    <source>
        <strain evidence="5">CBS 6242</strain>
    </source>
</reference>
<dbReference type="SUPFAM" id="SSF53335">
    <property type="entry name" value="S-adenosyl-L-methionine-dependent methyltransferases"/>
    <property type="match status" value="1"/>
</dbReference>
<feature type="domain" description="Methyltransferase type 11" evidence="4">
    <location>
        <begin position="147"/>
        <end position="241"/>
    </location>
</feature>
<evidence type="ECO:0000313" key="6">
    <source>
        <dbReference type="Proteomes" id="UP000812966"/>
    </source>
</evidence>
<dbReference type="GO" id="GO:0005737">
    <property type="term" value="C:cytoplasm"/>
    <property type="evidence" value="ECO:0007669"/>
    <property type="project" value="TreeGrafter"/>
</dbReference>
<feature type="compositionally biased region" description="Basic residues" evidence="3">
    <location>
        <begin position="316"/>
        <end position="327"/>
    </location>
</feature>
<organism evidence="5 6">
    <name type="scientific">Filobasidium floriforme</name>
    <dbReference type="NCBI Taxonomy" id="5210"/>
    <lineage>
        <taxon>Eukaryota</taxon>
        <taxon>Fungi</taxon>
        <taxon>Dikarya</taxon>
        <taxon>Basidiomycota</taxon>
        <taxon>Agaricomycotina</taxon>
        <taxon>Tremellomycetes</taxon>
        <taxon>Filobasidiales</taxon>
        <taxon>Filobasidiaceae</taxon>
        <taxon>Filobasidium</taxon>
    </lineage>
</organism>
<dbReference type="GO" id="GO:0000049">
    <property type="term" value="F:tRNA binding"/>
    <property type="evidence" value="ECO:0007669"/>
    <property type="project" value="TreeGrafter"/>
</dbReference>
<accession>A0A8K0NQL1</accession>
<dbReference type="PANTHER" id="PTHR13069:SF21">
    <property type="entry name" value="ALKYLATED DNA REPAIR PROTEIN ALKB HOMOLOG 8"/>
    <property type="match status" value="1"/>
</dbReference>
<comment type="caution">
    <text evidence="5">The sequence shown here is derived from an EMBL/GenBank/DDBJ whole genome shotgun (WGS) entry which is preliminary data.</text>
</comment>